<organism evidence="2 3">
    <name type="scientific">Cristinia sonorae</name>
    <dbReference type="NCBI Taxonomy" id="1940300"/>
    <lineage>
        <taxon>Eukaryota</taxon>
        <taxon>Fungi</taxon>
        <taxon>Dikarya</taxon>
        <taxon>Basidiomycota</taxon>
        <taxon>Agaricomycotina</taxon>
        <taxon>Agaricomycetes</taxon>
        <taxon>Agaricomycetidae</taxon>
        <taxon>Agaricales</taxon>
        <taxon>Pleurotineae</taxon>
        <taxon>Stephanosporaceae</taxon>
        <taxon>Cristinia</taxon>
    </lineage>
</organism>
<dbReference type="Gene3D" id="1.20.1280.50">
    <property type="match status" value="1"/>
</dbReference>
<comment type="caution">
    <text evidence="2">The sequence shown here is derived from an EMBL/GenBank/DDBJ whole genome shotgun (WGS) entry which is preliminary data.</text>
</comment>
<keyword evidence="3" id="KW-1185">Reference proteome</keyword>
<dbReference type="Proteomes" id="UP000813824">
    <property type="component" value="Unassembled WGS sequence"/>
</dbReference>
<keyword evidence="1" id="KW-0175">Coiled coil</keyword>
<dbReference type="AlphaFoldDB" id="A0A8K0UG31"/>
<dbReference type="EMBL" id="JAEVFJ010000041">
    <property type="protein sequence ID" value="KAH8087154.1"/>
    <property type="molecule type" value="Genomic_DNA"/>
</dbReference>
<proteinExistence type="predicted"/>
<evidence type="ECO:0000313" key="2">
    <source>
        <dbReference type="EMBL" id="KAH8087154.1"/>
    </source>
</evidence>
<feature type="coiled-coil region" evidence="1">
    <location>
        <begin position="1"/>
        <end position="28"/>
    </location>
</feature>
<protein>
    <recommendedName>
        <fullName evidence="4">F-box domain-containing protein</fullName>
    </recommendedName>
</protein>
<dbReference type="OrthoDB" id="2269034at2759"/>
<name>A0A8K0UG31_9AGAR</name>
<accession>A0A8K0UG31</accession>
<evidence type="ECO:0008006" key="4">
    <source>
        <dbReference type="Google" id="ProtNLM"/>
    </source>
</evidence>
<sequence length="547" mass="62479">MDLYSATLEDLNREDSRLTREIAKLYDSLADVRCRMNTFTSVSRLPPEILLELFRHALWGSRFSGKYKRTASSLPQVCRLWRTIALGSPKLWSYIVPCSETLSSSMILRAANQPLRIVWDTDQERPTALDHQKCLDGYTLYTTIAPNTNRIVELDLTLRRGSMEDVARCIMEDHWECLQRLALSYRGYENYVLDLHFAGHPPSDLRHLEFTNVVPKQCENAGVYRNIRSLRFLLDQAAPAYTTTLPTMSQLMDVLRHCGRLEELLLCRFSARPLSDHGPALQSSPEGIVDLQRLRVLKIVDVIDVDISHLLAHLVIPEATQVLLRPSWRPSSGSRKDGYLSCLPLPNPDVNVLFLRSVTVLHIHGPAMTRSIPEVIAYKDSYPGANTSSFHVRRYLNSARRNPILHHLELSTIFRNTLPQLGPTFRNSPLCLLKLKLPLSFMRSVTPQEWDAVFSDLPSLKALRYHRLPEEPSYGESPDYTFLLPLLFILSRDERRVTPLLKGIYLQGLGGEIARGLQPYLRRCMEVRMAEVPSFQVFVDRFSLGSS</sequence>
<evidence type="ECO:0000313" key="3">
    <source>
        <dbReference type="Proteomes" id="UP000813824"/>
    </source>
</evidence>
<reference evidence="2" key="1">
    <citation type="journal article" date="2021" name="New Phytol.">
        <title>Evolutionary innovations through gain and loss of genes in the ectomycorrhizal Boletales.</title>
        <authorList>
            <person name="Wu G."/>
            <person name="Miyauchi S."/>
            <person name="Morin E."/>
            <person name="Kuo A."/>
            <person name="Drula E."/>
            <person name="Varga T."/>
            <person name="Kohler A."/>
            <person name="Feng B."/>
            <person name="Cao Y."/>
            <person name="Lipzen A."/>
            <person name="Daum C."/>
            <person name="Hundley H."/>
            <person name="Pangilinan J."/>
            <person name="Johnson J."/>
            <person name="Barry K."/>
            <person name="LaButti K."/>
            <person name="Ng V."/>
            <person name="Ahrendt S."/>
            <person name="Min B."/>
            <person name="Choi I.G."/>
            <person name="Park H."/>
            <person name="Plett J.M."/>
            <person name="Magnuson J."/>
            <person name="Spatafora J.W."/>
            <person name="Nagy L.G."/>
            <person name="Henrissat B."/>
            <person name="Grigoriev I.V."/>
            <person name="Yang Z.L."/>
            <person name="Xu J."/>
            <person name="Martin F.M."/>
        </authorList>
    </citation>
    <scope>NUCLEOTIDE SEQUENCE</scope>
    <source>
        <strain evidence="2">KKN 215</strain>
    </source>
</reference>
<gene>
    <name evidence="2" type="ORF">BXZ70DRAFT_955789</name>
</gene>
<evidence type="ECO:0000256" key="1">
    <source>
        <dbReference type="SAM" id="Coils"/>
    </source>
</evidence>